<evidence type="ECO:0000256" key="6">
    <source>
        <dbReference type="ARBA" id="ARBA00023136"/>
    </source>
</evidence>
<feature type="transmembrane region" description="Helical" evidence="9">
    <location>
        <begin position="393"/>
        <end position="414"/>
    </location>
</feature>
<feature type="transmembrane region" description="Helical" evidence="9">
    <location>
        <begin position="108"/>
        <end position="129"/>
    </location>
</feature>
<evidence type="ECO:0000256" key="7">
    <source>
        <dbReference type="ARBA" id="ARBA00023157"/>
    </source>
</evidence>
<evidence type="ECO:0000259" key="10">
    <source>
        <dbReference type="PROSITE" id="PS51465"/>
    </source>
</evidence>
<feature type="transmembrane region" description="Helical" evidence="9">
    <location>
        <begin position="519"/>
        <end position="538"/>
    </location>
</feature>
<evidence type="ECO:0000256" key="5">
    <source>
        <dbReference type="ARBA" id="ARBA00022989"/>
    </source>
</evidence>
<feature type="transmembrane region" description="Helical" evidence="9">
    <location>
        <begin position="353"/>
        <end position="373"/>
    </location>
</feature>
<keyword evidence="6 9" id="KW-0472">Membrane</keyword>
<feature type="transmembrane region" description="Helical" evidence="9">
    <location>
        <begin position="805"/>
        <end position="826"/>
    </location>
</feature>
<feature type="transmembrane region" description="Helical" evidence="9">
    <location>
        <begin position="591"/>
        <end position="611"/>
    </location>
</feature>
<dbReference type="SUPFAM" id="SSF103473">
    <property type="entry name" value="MFS general substrate transporter"/>
    <property type="match status" value="2"/>
</dbReference>
<evidence type="ECO:0000313" key="12">
    <source>
        <dbReference type="Proteomes" id="UP001642540"/>
    </source>
</evidence>
<feature type="transmembrane region" description="Helical" evidence="9">
    <location>
        <begin position="434"/>
        <end position="458"/>
    </location>
</feature>
<feature type="compositionally biased region" description="Polar residues" evidence="8">
    <location>
        <begin position="222"/>
        <end position="252"/>
    </location>
</feature>
<evidence type="ECO:0000256" key="2">
    <source>
        <dbReference type="ARBA" id="ARBA00009657"/>
    </source>
</evidence>
<evidence type="ECO:0000256" key="8">
    <source>
        <dbReference type="SAM" id="MobiDB-lite"/>
    </source>
</evidence>
<dbReference type="Pfam" id="PF03137">
    <property type="entry name" value="OATP"/>
    <property type="match status" value="1"/>
</dbReference>
<keyword evidence="5 9" id="KW-1133">Transmembrane helix</keyword>
<evidence type="ECO:0000256" key="4">
    <source>
        <dbReference type="ARBA" id="ARBA00022692"/>
    </source>
</evidence>
<feature type="compositionally biased region" description="Acidic residues" evidence="8">
    <location>
        <begin position="7"/>
        <end position="20"/>
    </location>
</feature>
<dbReference type="Proteomes" id="UP001642540">
    <property type="component" value="Unassembled WGS sequence"/>
</dbReference>
<feature type="region of interest" description="Disordered" evidence="8">
    <location>
        <begin position="1"/>
        <end position="28"/>
    </location>
</feature>
<feature type="compositionally biased region" description="Low complexity" evidence="8">
    <location>
        <begin position="253"/>
        <end position="282"/>
    </location>
</feature>
<keyword evidence="3" id="KW-1003">Cell membrane</keyword>
<accession>A0ABP1PNJ5</accession>
<dbReference type="PROSITE" id="PS51465">
    <property type="entry name" value="KAZAL_2"/>
    <property type="match status" value="1"/>
</dbReference>
<comment type="subcellular location">
    <subcellularLocation>
        <location evidence="1">Cell membrane</location>
        <topology evidence="1">Multi-pass membrane protein</topology>
    </subcellularLocation>
</comment>
<evidence type="ECO:0000313" key="11">
    <source>
        <dbReference type="EMBL" id="CAL8072091.1"/>
    </source>
</evidence>
<dbReference type="InterPro" id="IPR036259">
    <property type="entry name" value="MFS_trans_sf"/>
</dbReference>
<organism evidence="11 12">
    <name type="scientific">Orchesella dallaii</name>
    <dbReference type="NCBI Taxonomy" id="48710"/>
    <lineage>
        <taxon>Eukaryota</taxon>
        <taxon>Metazoa</taxon>
        <taxon>Ecdysozoa</taxon>
        <taxon>Arthropoda</taxon>
        <taxon>Hexapoda</taxon>
        <taxon>Collembola</taxon>
        <taxon>Entomobryomorpha</taxon>
        <taxon>Entomobryoidea</taxon>
        <taxon>Orchesellidae</taxon>
        <taxon>Orchesellinae</taxon>
        <taxon>Orchesella</taxon>
    </lineage>
</organism>
<feature type="transmembrane region" description="Helical" evidence="9">
    <location>
        <begin position="558"/>
        <end position="579"/>
    </location>
</feature>
<comment type="caution">
    <text evidence="11">The sequence shown here is derived from an EMBL/GenBank/DDBJ whole genome shotgun (WGS) entry which is preliminary data.</text>
</comment>
<gene>
    <name evidence="11" type="ORF">ODALV1_LOCUS1996</name>
</gene>
<reference evidence="11 12" key="1">
    <citation type="submission" date="2024-08" db="EMBL/GenBank/DDBJ databases">
        <authorList>
            <person name="Cucini C."/>
            <person name="Frati F."/>
        </authorList>
    </citation>
    <scope>NUCLEOTIDE SEQUENCE [LARGE SCALE GENOMIC DNA]</scope>
</reference>
<evidence type="ECO:0000256" key="9">
    <source>
        <dbReference type="SAM" id="Phobius"/>
    </source>
</evidence>
<dbReference type="InterPro" id="IPR002350">
    <property type="entry name" value="Kazal_dom"/>
</dbReference>
<dbReference type="Gene3D" id="1.20.1250.20">
    <property type="entry name" value="MFS general substrate transporter like domains"/>
    <property type="match status" value="2"/>
</dbReference>
<feature type="domain" description="Kazal-like" evidence="10">
    <location>
        <begin position="641"/>
        <end position="691"/>
    </location>
</feature>
<feature type="transmembrane region" description="Helical" evidence="9">
    <location>
        <begin position="136"/>
        <end position="158"/>
    </location>
</feature>
<feature type="transmembrane region" description="Helical" evidence="9">
    <location>
        <begin position="69"/>
        <end position="88"/>
    </location>
</feature>
<dbReference type="InterPro" id="IPR004156">
    <property type="entry name" value="OATP"/>
</dbReference>
<dbReference type="EMBL" id="CAXLJM020000007">
    <property type="protein sequence ID" value="CAL8072091.1"/>
    <property type="molecule type" value="Genomic_DNA"/>
</dbReference>
<sequence>MWMDIAQEADPEPRSDEEDTVYDRTDPYYGKNPFEGEAEDRIMLEEPETRCGFGTWRPHWLQTFSNKTFFSVMFTIVGVIHGSFWTYYTATISTFEKRFSMDSTTSGVLLFANELAQILVAIVFTYFGFRRHRAKMLTLGLALSSISCFFIASPHYYLGSGDMVVSLIRPVPSSQNMALNALPHSERLIALPEHSVELTEDAVTFISSIETTISSNISAQITNDSTTPASLSTNDSTLTDAPTTLNNTNSSDVTQTSENSTNSTDSASSSTTEQTTKSVSSSLPPEVTTEELPSSILPYFPPREEDEDFDVDSGTISQTIPYLNVWPVCNPDAETIGKNATVECKRKGFERTFAFSFIFCANFIGGMASMLFLLSGGPFAEDSTIMPNELPRIFGITLALRMIGPFFGYLFAWSCLSEFINPTVDVVQIDNRWLGAWWLGWTFLGIFMAISALIFSLFPRQSPREFLKKRSLTHETGSAMLLIPSFVTFFGSSELKTANLLPTITNFLDAFQGLLRNKVYFFMTFSTLVHIFVGIGYWTFLPKYLEFMFRLKAADAAMLTGVSSVPLQVAGLMLGGAFISRYMPSSKEISSWNAIVTILQIIGLFVVAFVGCSTSNIDLSFQQHTQQSNTSEVSSLIAGTGSDAQHCSADCDCVIGPILPVCDLSSGTTFYSPCFAGCEKVVNQTNFIECSCLPHSNSSGSLIEGFCPSNDCSNGLITFLVLTCLSQFLSSSAVVGRMLMSFKSVQANQRTAIIGLTLLILSLISIIPSPIVFGSLFESACSVREETCGDQLGNCWLYDDATLRFAYNLGTAAFLTIAFIFDALLWKTQRVYEMRIYDGELTRQTAALGRPTS</sequence>
<keyword evidence="12" id="KW-1185">Reference proteome</keyword>
<evidence type="ECO:0000256" key="1">
    <source>
        <dbReference type="ARBA" id="ARBA00004651"/>
    </source>
</evidence>
<feature type="transmembrane region" description="Helical" evidence="9">
    <location>
        <begin position="716"/>
        <end position="740"/>
    </location>
</feature>
<name>A0ABP1PNJ5_9HEXA</name>
<dbReference type="PANTHER" id="PTHR11388:SF76">
    <property type="entry name" value="SOLUTE CARRIER ORGANIC ANION TRANSPORTER FAMILY MEMBER"/>
    <property type="match status" value="1"/>
</dbReference>
<dbReference type="PANTHER" id="PTHR11388">
    <property type="entry name" value="ORGANIC ANION TRANSPORTER"/>
    <property type="match status" value="1"/>
</dbReference>
<proteinExistence type="inferred from homology"/>
<keyword evidence="7" id="KW-1015">Disulfide bond</keyword>
<protein>
    <recommendedName>
        <fullName evidence="10">Kazal-like domain-containing protein</fullName>
    </recommendedName>
</protein>
<feature type="transmembrane region" description="Helical" evidence="9">
    <location>
        <begin position="752"/>
        <end position="773"/>
    </location>
</feature>
<evidence type="ECO:0000256" key="3">
    <source>
        <dbReference type="ARBA" id="ARBA00022475"/>
    </source>
</evidence>
<feature type="region of interest" description="Disordered" evidence="8">
    <location>
        <begin position="222"/>
        <end position="309"/>
    </location>
</feature>
<keyword evidence="4 9" id="KW-0812">Transmembrane</keyword>
<comment type="similarity">
    <text evidence="2">Belongs to the organo anion transporter (TC 2.A.60) family.</text>
</comment>